<dbReference type="InterPro" id="IPR003776">
    <property type="entry name" value="YcaO-like_dom"/>
</dbReference>
<feature type="domain" description="YcaO" evidence="1">
    <location>
        <begin position="220"/>
        <end position="576"/>
    </location>
</feature>
<organism evidence="2 3">
    <name type="scientific">Ramlibacter humi</name>
    <dbReference type="NCBI Taxonomy" id="2530451"/>
    <lineage>
        <taxon>Bacteria</taxon>
        <taxon>Pseudomonadati</taxon>
        <taxon>Pseudomonadota</taxon>
        <taxon>Betaproteobacteria</taxon>
        <taxon>Burkholderiales</taxon>
        <taxon>Comamonadaceae</taxon>
        <taxon>Ramlibacter</taxon>
    </lineage>
</organism>
<evidence type="ECO:0000313" key="2">
    <source>
        <dbReference type="EMBL" id="TFY97056.1"/>
    </source>
</evidence>
<accession>A0A4Z0BCQ8</accession>
<dbReference type="PROSITE" id="PS51664">
    <property type="entry name" value="YCAO"/>
    <property type="match status" value="1"/>
</dbReference>
<dbReference type="AlphaFoldDB" id="A0A4Z0BCQ8"/>
<dbReference type="Proteomes" id="UP000297839">
    <property type="component" value="Unassembled WGS sequence"/>
</dbReference>
<comment type="caution">
    <text evidence="2">The sequence shown here is derived from an EMBL/GenBank/DDBJ whole genome shotgun (WGS) entry which is preliminary data.</text>
</comment>
<reference evidence="2 3" key="1">
    <citation type="submission" date="2019-03" db="EMBL/GenBank/DDBJ databases">
        <title>Ramlibacter sp. 18x22-1, whole genome shotgun sequence.</title>
        <authorList>
            <person name="Zhang X."/>
            <person name="Feng G."/>
            <person name="Zhu H."/>
        </authorList>
    </citation>
    <scope>NUCLEOTIDE SEQUENCE [LARGE SCALE GENOMIC DNA]</scope>
    <source>
        <strain evidence="2 3">18x22-1</strain>
    </source>
</reference>
<evidence type="ECO:0000259" key="1">
    <source>
        <dbReference type="PROSITE" id="PS51664"/>
    </source>
</evidence>
<gene>
    <name evidence="2" type="ORF">EZ216_19535</name>
</gene>
<evidence type="ECO:0000313" key="3">
    <source>
        <dbReference type="Proteomes" id="UP000297839"/>
    </source>
</evidence>
<dbReference type="Gene3D" id="3.30.40.250">
    <property type="match status" value="1"/>
</dbReference>
<dbReference type="Gene3D" id="3.30.160.660">
    <property type="match status" value="1"/>
</dbReference>
<keyword evidence="3" id="KW-1185">Reference proteome</keyword>
<dbReference type="PANTHER" id="PTHR37809:SF1">
    <property type="entry name" value="RIBOSOMAL PROTEIN S12 METHYLTHIOTRANSFERASE ACCESSORY FACTOR YCAO"/>
    <property type="match status" value="1"/>
</dbReference>
<sequence length="576" mass="62521">MGEERAAAPEPRLDHVALHELFGEQAAVLIHFVVLDAHRRAGAIGTGQSAGERAYAGLQHVVHRRRLGGGPPCGRRADAALPQVGFEHLLVGRTRVRYRGVGPPAAETARVRRQRRQMHQAALHRPLEYRVHAVVATAMLHLQGEIRHVQGRLATLRLDPSLDRHQVVERDVDVDSHSVSFVGMRPVMQVERIDALADASFQLARARLQWPGGRQSEGWGRDADLQLAGLKAVAEAVERHACESLPPSAVRSAAAALPRWMHPDLFVRYADAQYASPTFPFVRLDAGEQRWWIPAESMDDGRATFVLADCACLSDAFDAAYRRRLVTSATTSGCATGASVGDAIGRATLELVERDAFMRHWLRQAPGAEIDDESLPGRARRRLADLRHAGCRAGAQWLTLGVQPALLAWAQHDERAFTCVGSACGFDADAALESAMNELETMARARLEGVPEVPIAPVQVRGPADHGALYATRAHFRDADALLAAGLGNGVAFSKVAATLSRDVAELQQRLRMRGHSLCWMDLTVPHAVSLIEGIALHTVRVVAPGLVPMAFGHGLLPLGMLENIEAGGGRVHPFC</sequence>
<name>A0A4Z0BCQ8_9BURK</name>
<dbReference type="OrthoDB" id="2379922at2"/>
<dbReference type="PANTHER" id="PTHR37809">
    <property type="entry name" value="RIBOSOMAL PROTEIN S12 METHYLTHIOTRANSFERASE ACCESSORY FACTOR YCAO"/>
    <property type="match status" value="1"/>
</dbReference>
<dbReference type="Pfam" id="PF02624">
    <property type="entry name" value="YcaO"/>
    <property type="match status" value="1"/>
</dbReference>
<proteinExistence type="predicted"/>
<dbReference type="EMBL" id="SMLK01000009">
    <property type="protein sequence ID" value="TFY97056.1"/>
    <property type="molecule type" value="Genomic_DNA"/>
</dbReference>
<dbReference type="Gene3D" id="3.30.1330.230">
    <property type="match status" value="1"/>
</dbReference>
<protein>
    <recommendedName>
        <fullName evidence="1">YcaO domain-containing protein</fullName>
    </recommendedName>
</protein>